<feature type="chain" id="PRO_5030007065" evidence="9">
    <location>
        <begin position="27"/>
        <end position="254"/>
    </location>
</feature>
<dbReference type="Proteomes" id="UP000183920">
    <property type="component" value="Unassembled WGS sequence"/>
</dbReference>
<dbReference type="Pfam" id="PF00345">
    <property type="entry name" value="PapD_N"/>
    <property type="match status" value="1"/>
</dbReference>
<evidence type="ECO:0000256" key="4">
    <source>
        <dbReference type="ARBA" id="ARBA00022729"/>
    </source>
</evidence>
<dbReference type="InterPro" id="IPR001829">
    <property type="entry name" value="Pili_assmbl_chaperone_bac"/>
</dbReference>
<keyword evidence="15" id="KW-1185">Reference proteome</keyword>
<reference evidence="12" key="2">
    <citation type="submission" date="2015-06" db="EMBL/GenBank/DDBJ databases">
        <authorList>
            <person name="Urmite Genomes Urmite Genomes"/>
        </authorList>
    </citation>
    <scope>NUCLEOTIDE SEQUENCE [LARGE SCALE GENOMIC DNA]</scope>
    <source>
        <strain evidence="12">CSUR P1867</strain>
    </source>
</reference>
<feature type="domain" description="Pili assembly chaperone C-terminal" evidence="11">
    <location>
        <begin position="170"/>
        <end position="231"/>
    </location>
</feature>
<dbReference type="RefSeq" id="WP_072063254.1">
    <property type="nucleotide sequence ID" value="NZ_CAXOKJ010000003.1"/>
</dbReference>
<evidence type="ECO:0000256" key="1">
    <source>
        <dbReference type="ARBA" id="ARBA00004418"/>
    </source>
</evidence>
<evidence type="ECO:0000256" key="2">
    <source>
        <dbReference type="ARBA" id="ARBA00007399"/>
    </source>
</evidence>
<dbReference type="PRINTS" id="PR00969">
    <property type="entry name" value="CHAPERONPILI"/>
</dbReference>
<dbReference type="Pfam" id="PF02753">
    <property type="entry name" value="PapD_C"/>
    <property type="match status" value="1"/>
</dbReference>
<evidence type="ECO:0000256" key="8">
    <source>
        <dbReference type="RuleBase" id="RU003918"/>
    </source>
</evidence>
<evidence type="ECO:0000259" key="11">
    <source>
        <dbReference type="Pfam" id="PF02753"/>
    </source>
</evidence>
<dbReference type="InterPro" id="IPR018046">
    <property type="entry name" value="Pili_assmbl_chaperone_CS"/>
</dbReference>
<proteinExistence type="inferred from homology"/>
<evidence type="ECO:0000256" key="5">
    <source>
        <dbReference type="ARBA" id="ARBA00022764"/>
    </source>
</evidence>
<dbReference type="InterPro" id="IPR016148">
    <property type="entry name" value="Pili_assmbl_chaperone_C"/>
</dbReference>
<dbReference type="PROSITE" id="PS00635">
    <property type="entry name" value="PILI_CHAPERONE"/>
    <property type="match status" value="1"/>
</dbReference>
<dbReference type="GO" id="GO:0071555">
    <property type="term" value="P:cell wall organization"/>
    <property type="evidence" value="ECO:0007669"/>
    <property type="project" value="InterPro"/>
</dbReference>
<dbReference type="Gene3D" id="2.60.40.10">
    <property type="entry name" value="Immunoglobulins"/>
    <property type="match status" value="2"/>
</dbReference>
<dbReference type="AlphaFoldDB" id="A0A0G4Q496"/>
<keyword evidence="7" id="KW-0393">Immunoglobulin domain</keyword>
<evidence type="ECO:0000313" key="13">
    <source>
        <dbReference type="EMBL" id="MBJ2117080.1"/>
    </source>
</evidence>
<evidence type="ECO:0000256" key="6">
    <source>
        <dbReference type="ARBA" id="ARBA00023186"/>
    </source>
</evidence>
<evidence type="ECO:0000256" key="9">
    <source>
        <dbReference type="SAM" id="SignalP"/>
    </source>
</evidence>
<organism evidence="12 14">
    <name type="scientific">Proteus penneri</name>
    <dbReference type="NCBI Taxonomy" id="102862"/>
    <lineage>
        <taxon>Bacteria</taxon>
        <taxon>Pseudomonadati</taxon>
        <taxon>Pseudomonadota</taxon>
        <taxon>Gammaproteobacteria</taxon>
        <taxon>Enterobacterales</taxon>
        <taxon>Morganellaceae</taxon>
        <taxon>Proteus</taxon>
    </lineage>
</organism>
<reference evidence="14" key="1">
    <citation type="submission" date="2015-06" db="EMBL/GenBank/DDBJ databases">
        <authorList>
            <person name="Urmite Genomes"/>
        </authorList>
    </citation>
    <scope>NUCLEOTIDE SEQUENCE [LARGE SCALE GENOMIC DNA]</scope>
    <source>
        <strain evidence="14">CSUR P1867</strain>
    </source>
</reference>
<evidence type="ECO:0000313" key="12">
    <source>
        <dbReference type="EMBL" id="CRL60708.1"/>
    </source>
</evidence>
<sequence length="254" mass="28290" precursor="true">MNSFNTLKTLFCGSLIALSIVSTTQAGVSLDRTRVVLMGNENSASVNLKNTSPDIPFLAQSWVENEHGQKIASPLVALPPLQRLDGDQKGVVRITKTAEIGLLPQDRESLFYLNVREIPPAPKQANVLQMAMQSRIKLFYRPTAIIPEKPGMIWQDQLVFKKQGNQFIAENPTPYYITIIGLSNKLNGEDSDKLTTFPGLMVAPKSSLEIPVKTSNVNQFYMMYVNDYGGHPELKFVCQQNSCKAAPKDQQPKY</sequence>
<dbReference type="FunFam" id="2.60.40.10:FF:000458">
    <property type="entry name" value="Molecular chaperone FimC"/>
    <property type="match status" value="1"/>
</dbReference>
<dbReference type="Proteomes" id="UP000619976">
    <property type="component" value="Unassembled WGS sequence"/>
</dbReference>
<protein>
    <submittedName>
        <fullName evidence="12">Chaperone protein PapD</fullName>
    </submittedName>
    <submittedName>
        <fullName evidence="13">Molecular chaperone</fullName>
    </submittedName>
</protein>
<name>A0A0G4Q496_9GAMM</name>
<dbReference type="EMBL" id="JAEKCB010000002">
    <property type="protein sequence ID" value="MBJ2117080.1"/>
    <property type="molecule type" value="Genomic_DNA"/>
</dbReference>
<feature type="domain" description="Pili assembly chaperone N-terminal" evidence="10">
    <location>
        <begin position="27"/>
        <end position="145"/>
    </location>
</feature>
<evidence type="ECO:0000256" key="3">
    <source>
        <dbReference type="ARBA" id="ARBA00022558"/>
    </source>
</evidence>
<dbReference type="GO" id="GO:0030288">
    <property type="term" value="C:outer membrane-bounded periplasmic space"/>
    <property type="evidence" value="ECO:0007669"/>
    <property type="project" value="InterPro"/>
</dbReference>
<reference evidence="13 15" key="3">
    <citation type="submission" date="2020-12" db="EMBL/GenBank/DDBJ databases">
        <title>Enhanced detection system for hospital associated transmission using whole genome sequencing surveillance.</title>
        <authorList>
            <person name="Harrison L.H."/>
            <person name="Van Tyne D."/>
            <person name="Marsh J.W."/>
            <person name="Griffith M.P."/>
            <person name="Snyder D.J."/>
            <person name="Cooper V.S."/>
            <person name="Mustapha M."/>
        </authorList>
    </citation>
    <scope>NUCLEOTIDE SEQUENCE [LARGE SCALE GENOMIC DNA]</scope>
    <source>
        <strain evidence="13 15">PR00195</strain>
    </source>
</reference>
<dbReference type="PANTHER" id="PTHR30251">
    <property type="entry name" value="PILUS ASSEMBLY CHAPERONE"/>
    <property type="match status" value="1"/>
</dbReference>
<dbReference type="InterPro" id="IPR016147">
    <property type="entry name" value="Pili_assmbl_chaperone_N"/>
</dbReference>
<dbReference type="InterPro" id="IPR008962">
    <property type="entry name" value="PapD-like_sf"/>
</dbReference>
<evidence type="ECO:0000313" key="14">
    <source>
        <dbReference type="Proteomes" id="UP000183920"/>
    </source>
</evidence>
<keyword evidence="4 9" id="KW-0732">Signal</keyword>
<keyword evidence="5" id="KW-0574">Periplasm</keyword>
<dbReference type="SUPFAM" id="SSF49584">
    <property type="entry name" value="Periplasmic chaperone C-domain"/>
    <property type="match status" value="1"/>
</dbReference>
<dbReference type="InterPro" id="IPR036316">
    <property type="entry name" value="Pili_assmbl_chap_C_dom_sf"/>
</dbReference>
<dbReference type="SUPFAM" id="SSF49354">
    <property type="entry name" value="PapD-like"/>
    <property type="match status" value="1"/>
</dbReference>
<keyword evidence="3" id="KW-1029">Fimbrium biogenesis</keyword>
<dbReference type="InterPro" id="IPR050643">
    <property type="entry name" value="Periplasmic_pilus_chap"/>
</dbReference>
<dbReference type="PANTHER" id="PTHR30251:SF5">
    <property type="entry name" value="FIMBRIAL CHAPARONE PROTEIN"/>
    <property type="match status" value="1"/>
</dbReference>
<accession>A0A0G4Q496</accession>
<accession>A0A379ENE8</accession>
<feature type="signal peptide" evidence="9">
    <location>
        <begin position="1"/>
        <end position="26"/>
    </location>
</feature>
<evidence type="ECO:0000259" key="10">
    <source>
        <dbReference type="Pfam" id="PF00345"/>
    </source>
</evidence>
<keyword evidence="6 8" id="KW-0143">Chaperone</keyword>
<gene>
    <name evidence="12" type="primary">papD_1</name>
    <name evidence="12" type="ORF">BN1804_01095</name>
    <name evidence="13" type="ORF">JFQ69_05325</name>
</gene>
<evidence type="ECO:0000313" key="15">
    <source>
        <dbReference type="Proteomes" id="UP000619976"/>
    </source>
</evidence>
<dbReference type="EMBL" id="CVRY01000002">
    <property type="protein sequence ID" value="CRL60708.1"/>
    <property type="molecule type" value="Genomic_DNA"/>
</dbReference>
<comment type="subcellular location">
    <subcellularLocation>
        <location evidence="1 8">Periplasm</location>
    </subcellularLocation>
</comment>
<comment type="similarity">
    <text evidence="2 8">Belongs to the periplasmic pilus chaperone family.</text>
</comment>
<dbReference type="InterPro" id="IPR013783">
    <property type="entry name" value="Ig-like_fold"/>
</dbReference>
<evidence type="ECO:0000256" key="7">
    <source>
        <dbReference type="ARBA" id="ARBA00023319"/>
    </source>
</evidence>